<evidence type="ECO:0000256" key="1">
    <source>
        <dbReference type="SAM" id="MobiDB-lite"/>
    </source>
</evidence>
<dbReference type="EMBL" id="CAJVPK010000028">
    <property type="protein sequence ID" value="CAG8434885.1"/>
    <property type="molecule type" value="Genomic_DNA"/>
</dbReference>
<protein>
    <submittedName>
        <fullName evidence="2">769_t:CDS:1</fullName>
    </submittedName>
</protein>
<comment type="caution">
    <text evidence="2">The sequence shown here is derived from an EMBL/GenBank/DDBJ whole genome shotgun (WGS) entry which is preliminary data.</text>
</comment>
<feature type="compositionally biased region" description="Low complexity" evidence="1">
    <location>
        <begin position="18"/>
        <end position="32"/>
    </location>
</feature>
<name>A0A9N8V268_9GLOM</name>
<gene>
    <name evidence="2" type="ORF">DEBURN_LOCUS787</name>
</gene>
<accession>A0A9N8V268</accession>
<keyword evidence="3" id="KW-1185">Reference proteome</keyword>
<dbReference type="Proteomes" id="UP000789706">
    <property type="component" value="Unassembled WGS sequence"/>
</dbReference>
<feature type="region of interest" description="Disordered" evidence="1">
    <location>
        <begin position="1"/>
        <end position="36"/>
    </location>
</feature>
<dbReference type="OrthoDB" id="2316525at2759"/>
<evidence type="ECO:0000313" key="3">
    <source>
        <dbReference type="Proteomes" id="UP000789706"/>
    </source>
</evidence>
<dbReference type="AlphaFoldDB" id="A0A9N8V268"/>
<sequence>MYMSRSISRSVQHNIFDSSTTSPTFSTTSPSPQEAPEIPILGRKWIYLLEPNNNPETPDITEDEQEGAINNSEDVHEYILEEHESLFSRGIQDRVNNINDPLEKNMVKLRQCIQQLDEDEWQFTNNLDEDFSTF</sequence>
<organism evidence="2 3">
    <name type="scientific">Diversispora eburnea</name>
    <dbReference type="NCBI Taxonomy" id="1213867"/>
    <lineage>
        <taxon>Eukaryota</taxon>
        <taxon>Fungi</taxon>
        <taxon>Fungi incertae sedis</taxon>
        <taxon>Mucoromycota</taxon>
        <taxon>Glomeromycotina</taxon>
        <taxon>Glomeromycetes</taxon>
        <taxon>Diversisporales</taxon>
        <taxon>Diversisporaceae</taxon>
        <taxon>Diversispora</taxon>
    </lineage>
</organism>
<evidence type="ECO:0000313" key="2">
    <source>
        <dbReference type="EMBL" id="CAG8434885.1"/>
    </source>
</evidence>
<reference evidence="2" key="1">
    <citation type="submission" date="2021-06" db="EMBL/GenBank/DDBJ databases">
        <authorList>
            <person name="Kallberg Y."/>
            <person name="Tangrot J."/>
            <person name="Rosling A."/>
        </authorList>
    </citation>
    <scope>NUCLEOTIDE SEQUENCE</scope>
    <source>
        <strain evidence="2">AZ414A</strain>
    </source>
</reference>
<feature type="compositionally biased region" description="Polar residues" evidence="1">
    <location>
        <begin position="1"/>
        <end position="17"/>
    </location>
</feature>
<proteinExistence type="predicted"/>